<dbReference type="InterPro" id="IPR003265">
    <property type="entry name" value="HhH-GPD_domain"/>
</dbReference>
<feature type="domain" description="HhH-GPD" evidence="2">
    <location>
        <begin position="120"/>
        <end position="280"/>
    </location>
</feature>
<dbReference type="GO" id="GO:0006285">
    <property type="term" value="P:base-excision repair, AP site formation"/>
    <property type="evidence" value="ECO:0007669"/>
    <property type="project" value="UniProtKB-ARBA"/>
</dbReference>
<gene>
    <name evidence="3" type="ORF">CC86DRAFT_450044</name>
</gene>
<protein>
    <submittedName>
        <fullName evidence="3">DNA glycosylase</fullName>
    </submittedName>
</protein>
<dbReference type="Pfam" id="PF00730">
    <property type="entry name" value="HhH-GPD"/>
    <property type="match status" value="1"/>
</dbReference>
<dbReference type="PANTHER" id="PTHR47203:SF1">
    <property type="entry name" value="HYPOTHETICAL BASE EXCISION DNA REPAIR PROTEIN (EUROFUNG)"/>
    <property type="match status" value="1"/>
</dbReference>
<feature type="compositionally biased region" description="Basic and acidic residues" evidence="1">
    <location>
        <begin position="20"/>
        <end position="36"/>
    </location>
</feature>
<dbReference type="SUPFAM" id="SSF48150">
    <property type="entry name" value="DNA-glycosylase"/>
    <property type="match status" value="1"/>
</dbReference>
<dbReference type="InterPro" id="IPR011257">
    <property type="entry name" value="DNA_glycosylase"/>
</dbReference>
<organism evidence="3 4">
    <name type="scientific">Ophiobolus disseminans</name>
    <dbReference type="NCBI Taxonomy" id="1469910"/>
    <lineage>
        <taxon>Eukaryota</taxon>
        <taxon>Fungi</taxon>
        <taxon>Dikarya</taxon>
        <taxon>Ascomycota</taxon>
        <taxon>Pezizomycotina</taxon>
        <taxon>Dothideomycetes</taxon>
        <taxon>Pleosporomycetidae</taxon>
        <taxon>Pleosporales</taxon>
        <taxon>Pleosporineae</taxon>
        <taxon>Phaeosphaeriaceae</taxon>
        <taxon>Ophiobolus</taxon>
    </lineage>
</organism>
<evidence type="ECO:0000313" key="4">
    <source>
        <dbReference type="Proteomes" id="UP000799424"/>
    </source>
</evidence>
<reference evidence="3" key="1">
    <citation type="journal article" date="2020" name="Stud. Mycol.">
        <title>101 Dothideomycetes genomes: a test case for predicting lifestyles and emergence of pathogens.</title>
        <authorList>
            <person name="Haridas S."/>
            <person name="Albert R."/>
            <person name="Binder M."/>
            <person name="Bloem J."/>
            <person name="Labutti K."/>
            <person name="Salamov A."/>
            <person name="Andreopoulos B."/>
            <person name="Baker S."/>
            <person name="Barry K."/>
            <person name="Bills G."/>
            <person name="Bluhm B."/>
            <person name="Cannon C."/>
            <person name="Castanera R."/>
            <person name="Culley D."/>
            <person name="Daum C."/>
            <person name="Ezra D."/>
            <person name="Gonzalez J."/>
            <person name="Henrissat B."/>
            <person name="Kuo A."/>
            <person name="Liang C."/>
            <person name="Lipzen A."/>
            <person name="Lutzoni F."/>
            <person name="Magnuson J."/>
            <person name="Mondo S."/>
            <person name="Nolan M."/>
            <person name="Ohm R."/>
            <person name="Pangilinan J."/>
            <person name="Park H.-J."/>
            <person name="Ramirez L."/>
            <person name="Alfaro M."/>
            <person name="Sun H."/>
            <person name="Tritt A."/>
            <person name="Yoshinaga Y."/>
            <person name="Zwiers L.-H."/>
            <person name="Turgeon B."/>
            <person name="Goodwin S."/>
            <person name="Spatafora J."/>
            <person name="Crous P."/>
            <person name="Grigoriev I."/>
        </authorList>
    </citation>
    <scope>NUCLEOTIDE SEQUENCE</scope>
    <source>
        <strain evidence="3">CBS 113818</strain>
    </source>
</reference>
<name>A0A6A6ZGC3_9PLEO</name>
<dbReference type="SMART" id="SM00478">
    <property type="entry name" value="ENDO3c"/>
    <property type="match status" value="1"/>
</dbReference>
<evidence type="ECO:0000259" key="2">
    <source>
        <dbReference type="SMART" id="SM00478"/>
    </source>
</evidence>
<dbReference type="InterPro" id="IPR023170">
    <property type="entry name" value="HhH_base_excis_C"/>
</dbReference>
<accession>A0A6A6ZGC3</accession>
<dbReference type="AlphaFoldDB" id="A0A6A6ZGC3"/>
<dbReference type="OrthoDB" id="5607at2759"/>
<dbReference type="PANTHER" id="PTHR47203">
    <property type="match status" value="1"/>
</dbReference>
<keyword evidence="4" id="KW-1185">Reference proteome</keyword>
<dbReference type="Proteomes" id="UP000799424">
    <property type="component" value="Unassembled WGS sequence"/>
</dbReference>
<feature type="region of interest" description="Disordered" evidence="1">
    <location>
        <begin position="1"/>
        <end position="52"/>
    </location>
</feature>
<dbReference type="Gene3D" id="1.10.340.30">
    <property type="entry name" value="Hypothetical protein, domain 2"/>
    <property type="match status" value="1"/>
</dbReference>
<proteinExistence type="predicted"/>
<dbReference type="GO" id="GO:0000702">
    <property type="term" value="F:oxidized base lesion DNA N-glycosylase activity"/>
    <property type="evidence" value="ECO:0007669"/>
    <property type="project" value="UniProtKB-ARBA"/>
</dbReference>
<evidence type="ECO:0000256" key="1">
    <source>
        <dbReference type="SAM" id="MobiDB-lite"/>
    </source>
</evidence>
<dbReference type="Gene3D" id="1.10.1670.10">
    <property type="entry name" value="Helix-hairpin-Helix base-excision DNA repair enzymes (C-terminal)"/>
    <property type="match status" value="1"/>
</dbReference>
<dbReference type="EMBL" id="MU006245">
    <property type="protein sequence ID" value="KAF2819315.1"/>
    <property type="molecule type" value="Genomic_DNA"/>
</dbReference>
<dbReference type="CDD" id="cd00056">
    <property type="entry name" value="ENDO3c"/>
    <property type="match status" value="1"/>
</dbReference>
<sequence length="311" mass="35135">MRRSTRAAAKASQQATSYALKRDRSQSTSSKDETIKKRTKRSAPKKNVVKESPDVDWKSWSANASSTPYPDFKHPTNRECHLAYDMLYSLHNSAVEAEFNDTITPETIPFVLDAMMVAVLSQATSWSNAKRAMDSMKNIYGSVFAYENIYTGGSEKLQKTIRCGGLHVRKTKIIMSILDDVKRRYGKWNLDHLLAASDEDAMQELLSYKYIGSKSAFVVMGWCLKRNRFTVDVHVHRIAGLWGWIPEGASRENAQLHLDAVVPGELKFKLHFFLIQHGRTCVACRGGSRVGGCEVKVEVRRRLGEEEDVVI</sequence>
<evidence type="ECO:0000313" key="3">
    <source>
        <dbReference type="EMBL" id="KAF2819315.1"/>
    </source>
</evidence>